<gene>
    <name evidence="7" type="ORF">C1SCF055_LOCUS7944</name>
</gene>
<dbReference type="InterPro" id="IPR013083">
    <property type="entry name" value="Znf_RING/FYVE/PHD"/>
</dbReference>
<dbReference type="Pfam" id="PF13920">
    <property type="entry name" value="zf-C3HC4_3"/>
    <property type="match status" value="1"/>
</dbReference>
<evidence type="ECO:0000256" key="5">
    <source>
        <dbReference type="SAM" id="MobiDB-lite"/>
    </source>
</evidence>
<keyword evidence="10" id="KW-1185">Reference proteome</keyword>
<dbReference type="GO" id="GO:0008270">
    <property type="term" value="F:zinc ion binding"/>
    <property type="evidence" value="ECO:0007669"/>
    <property type="project" value="UniProtKB-KW"/>
</dbReference>
<dbReference type="EMBL" id="CAMXCT010000533">
    <property type="protein sequence ID" value="CAI3980033.1"/>
    <property type="molecule type" value="Genomic_DNA"/>
</dbReference>
<dbReference type="SUPFAM" id="SSF57850">
    <property type="entry name" value="RING/U-box"/>
    <property type="match status" value="1"/>
</dbReference>
<feature type="compositionally biased region" description="Low complexity" evidence="5">
    <location>
        <begin position="248"/>
        <end position="276"/>
    </location>
</feature>
<reference evidence="8" key="2">
    <citation type="submission" date="2024-04" db="EMBL/GenBank/DDBJ databases">
        <authorList>
            <person name="Chen Y."/>
            <person name="Shah S."/>
            <person name="Dougan E. K."/>
            <person name="Thang M."/>
            <person name="Chan C."/>
        </authorList>
    </citation>
    <scope>NUCLEOTIDE SEQUENCE [LARGE SCALE GENOMIC DNA]</scope>
</reference>
<accession>A0A9P1BXB9</accession>
<name>A0A9P1BXB9_9DINO</name>
<dbReference type="PANTHER" id="PTHR46858:SF5">
    <property type="entry name" value="E3 UBIQUITIN-PROTEIN LIGASE APD1-RELATED"/>
    <property type="match status" value="1"/>
</dbReference>
<proteinExistence type="predicted"/>
<dbReference type="GO" id="GO:0016567">
    <property type="term" value="P:protein ubiquitination"/>
    <property type="evidence" value="ECO:0007669"/>
    <property type="project" value="TreeGrafter"/>
</dbReference>
<dbReference type="EMBL" id="CAMXCT020000533">
    <property type="protein sequence ID" value="CAL1133408.1"/>
    <property type="molecule type" value="Genomic_DNA"/>
</dbReference>
<keyword evidence="3" id="KW-0862">Zinc</keyword>
<keyword evidence="2 4" id="KW-0863">Zinc-finger</keyword>
<feature type="region of interest" description="Disordered" evidence="5">
    <location>
        <begin position="243"/>
        <end position="310"/>
    </location>
</feature>
<evidence type="ECO:0000313" key="7">
    <source>
        <dbReference type="EMBL" id="CAI3980033.1"/>
    </source>
</evidence>
<dbReference type="GO" id="GO:0061630">
    <property type="term" value="F:ubiquitin protein ligase activity"/>
    <property type="evidence" value="ECO:0007669"/>
    <property type="project" value="TreeGrafter"/>
</dbReference>
<feature type="compositionally biased region" description="Polar residues" evidence="5">
    <location>
        <begin position="277"/>
        <end position="286"/>
    </location>
</feature>
<sequence>MGILVAQPPAKAPWARCLLRRDESKQDFHAEIKTDYDHDEEVRQRRRIIFNDMVQAVKQLQGGVSFDQPTKRWWLKGGAGAAKDFIARLRSLDFTFSEAEVEAFLHQTHVISTRPCPSDAFNAFDAFADEEAELDKLLSSGLLDEIEEREACREISRAPEPSDPPTGGHCTALVNETCHTVTAVRPGLAVKIGGLTSHPELNGCVGIVDQRDQGSQPSQTSQTSQVRWLVTVHCHQYSLAEDKLQVEPNPVGPVQVPPGTSGTPGTPAGTATANSNRLESNANEANQGALGEMPSQGDRPQSDPPQSTSQEAVVIDLETVPDEPRRESPAQEPRTRACAICMEEKESTELTVFVPCGHMAACLTCGQRLFKQPCPVCRKKIKPGAQPQMVVFCLPGKRNMS</sequence>
<evidence type="ECO:0000256" key="2">
    <source>
        <dbReference type="ARBA" id="ARBA00022771"/>
    </source>
</evidence>
<protein>
    <submittedName>
        <fullName evidence="9">RING-type domain-containing protein</fullName>
    </submittedName>
</protein>
<evidence type="ECO:0000313" key="9">
    <source>
        <dbReference type="EMBL" id="CAL4767345.1"/>
    </source>
</evidence>
<dbReference type="SMART" id="SM00184">
    <property type="entry name" value="RING"/>
    <property type="match status" value="1"/>
</dbReference>
<feature type="domain" description="RING-type" evidence="6">
    <location>
        <begin position="338"/>
        <end position="378"/>
    </location>
</feature>
<dbReference type="OrthoDB" id="774873at2759"/>
<dbReference type="EMBL" id="CAMXCT030000533">
    <property type="protein sequence ID" value="CAL4767345.1"/>
    <property type="molecule type" value="Genomic_DNA"/>
</dbReference>
<dbReference type="InterPro" id="IPR001841">
    <property type="entry name" value="Znf_RING"/>
</dbReference>
<organism evidence="7">
    <name type="scientific">Cladocopium goreaui</name>
    <dbReference type="NCBI Taxonomy" id="2562237"/>
    <lineage>
        <taxon>Eukaryota</taxon>
        <taxon>Sar</taxon>
        <taxon>Alveolata</taxon>
        <taxon>Dinophyceae</taxon>
        <taxon>Suessiales</taxon>
        <taxon>Symbiodiniaceae</taxon>
        <taxon>Cladocopium</taxon>
    </lineage>
</organism>
<dbReference type="PANTHER" id="PTHR46858">
    <property type="entry name" value="OS05G0521000 PROTEIN"/>
    <property type="match status" value="1"/>
</dbReference>
<dbReference type="PROSITE" id="PS50089">
    <property type="entry name" value="ZF_RING_2"/>
    <property type="match status" value="1"/>
</dbReference>
<evidence type="ECO:0000313" key="8">
    <source>
        <dbReference type="EMBL" id="CAL1133408.1"/>
    </source>
</evidence>
<evidence type="ECO:0000256" key="3">
    <source>
        <dbReference type="ARBA" id="ARBA00022833"/>
    </source>
</evidence>
<reference evidence="7" key="1">
    <citation type="submission" date="2022-10" db="EMBL/GenBank/DDBJ databases">
        <authorList>
            <person name="Chen Y."/>
            <person name="Dougan E. K."/>
            <person name="Chan C."/>
            <person name="Rhodes N."/>
            <person name="Thang M."/>
        </authorList>
    </citation>
    <scope>NUCLEOTIDE SEQUENCE</scope>
</reference>
<dbReference type="Gene3D" id="3.30.40.10">
    <property type="entry name" value="Zinc/RING finger domain, C3HC4 (zinc finger)"/>
    <property type="match status" value="1"/>
</dbReference>
<dbReference type="AlphaFoldDB" id="A0A9P1BXB9"/>
<evidence type="ECO:0000256" key="4">
    <source>
        <dbReference type="PROSITE-ProRule" id="PRU00175"/>
    </source>
</evidence>
<evidence type="ECO:0000259" key="6">
    <source>
        <dbReference type="PROSITE" id="PS50089"/>
    </source>
</evidence>
<evidence type="ECO:0000313" key="10">
    <source>
        <dbReference type="Proteomes" id="UP001152797"/>
    </source>
</evidence>
<evidence type="ECO:0000256" key="1">
    <source>
        <dbReference type="ARBA" id="ARBA00022723"/>
    </source>
</evidence>
<dbReference type="Proteomes" id="UP001152797">
    <property type="component" value="Unassembled WGS sequence"/>
</dbReference>
<comment type="caution">
    <text evidence="7">The sequence shown here is derived from an EMBL/GenBank/DDBJ whole genome shotgun (WGS) entry which is preliminary data.</text>
</comment>
<keyword evidence="1" id="KW-0479">Metal-binding</keyword>